<dbReference type="OrthoDB" id="1728973at2759"/>
<evidence type="ECO:0000256" key="1">
    <source>
        <dbReference type="ARBA" id="ARBA00022528"/>
    </source>
</evidence>
<keyword evidence="2" id="KW-0677">Repeat</keyword>
<dbReference type="Proteomes" id="UP000631114">
    <property type="component" value="Unassembled WGS sequence"/>
</dbReference>
<comment type="caution">
    <text evidence="6">The sequence shown here is derived from an EMBL/GenBank/DDBJ whole genome shotgun (WGS) entry which is preliminary data.</text>
</comment>
<evidence type="ECO:0000259" key="5">
    <source>
        <dbReference type="Pfam" id="PF07724"/>
    </source>
</evidence>
<evidence type="ECO:0000256" key="3">
    <source>
        <dbReference type="ARBA" id="ARBA00022741"/>
    </source>
</evidence>
<evidence type="ECO:0000313" key="7">
    <source>
        <dbReference type="Proteomes" id="UP000631114"/>
    </source>
</evidence>
<dbReference type="PANTHER" id="PTHR11638">
    <property type="entry name" value="ATP-DEPENDENT CLP PROTEASE"/>
    <property type="match status" value="1"/>
</dbReference>
<dbReference type="GO" id="GO:0016887">
    <property type="term" value="F:ATP hydrolysis activity"/>
    <property type="evidence" value="ECO:0007669"/>
    <property type="project" value="InterPro"/>
</dbReference>
<dbReference type="CDD" id="cd19499">
    <property type="entry name" value="RecA-like_ClpB_Hsp104-like"/>
    <property type="match status" value="1"/>
</dbReference>
<keyword evidence="3" id="KW-0547">Nucleotide-binding</keyword>
<evidence type="ECO:0000256" key="4">
    <source>
        <dbReference type="ARBA" id="ARBA00022840"/>
    </source>
</evidence>
<gene>
    <name evidence="6" type="ORF">IFM89_005094</name>
</gene>
<protein>
    <recommendedName>
        <fullName evidence="5">ATPase AAA-type core domain-containing protein</fullName>
    </recommendedName>
</protein>
<dbReference type="InterPro" id="IPR001270">
    <property type="entry name" value="ClpA/B"/>
</dbReference>
<dbReference type="GO" id="GO:0005737">
    <property type="term" value="C:cytoplasm"/>
    <property type="evidence" value="ECO:0007669"/>
    <property type="project" value="TreeGrafter"/>
</dbReference>
<organism evidence="6 7">
    <name type="scientific">Coptis chinensis</name>
    <dbReference type="NCBI Taxonomy" id="261450"/>
    <lineage>
        <taxon>Eukaryota</taxon>
        <taxon>Viridiplantae</taxon>
        <taxon>Streptophyta</taxon>
        <taxon>Embryophyta</taxon>
        <taxon>Tracheophyta</taxon>
        <taxon>Spermatophyta</taxon>
        <taxon>Magnoliopsida</taxon>
        <taxon>Ranunculales</taxon>
        <taxon>Ranunculaceae</taxon>
        <taxon>Coptidoideae</taxon>
        <taxon>Coptis</taxon>
    </lineage>
</organism>
<dbReference type="SUPFAM" id="SSF52540">
    <property type="entry name" value="P-loop containing nucleoside triphosphate hydrolases"/>
    <property type="match status" value="2"/>
</dbReference>
<dbReference type="Pfam" id="PF07724">
    <property type="entry name" value="AAA_2"/>
    <property type="match status" value="1"/>
</dbReference>
<keyword evidence="7" id="KW-1185">Reference proteome</keyword>
<keyword evidence="1" id="KW-0934">Plastid</keyword>
<name>A0A835IJL4_9MAGN</name>
<reference evidence="6 7" key="1">
    <citation type="submission" date="2020-10" db="EMBL/GenBank/DDBJ databases">
        <title>The Coptis chinensis genome and diversification of protoberbering-type alkaloids.</title>
        <authorList>
            <person name="Wang B."/>
            <person name="Shu S."/>
            <person name="Song C."/>
            <person name="Liu Y."/>
        </authorList>
    </citation>
    <scope>NUCLEOTIDE SEQUENCE [LARGE SCALE GENOMIC DNA]</scope>
    <source>
        <strain evidence="6">HL-2020</strain>
        <tissue evidence="6">Leaf</tissue>
    </source>
</reference>
<dbReference type="InterPro" id="IPR003959">
    <property type="entry name" value="ATPase_AAA_core"/>
</dbReference>
<dbReference type="GO" id="GO:0005524">
    <property type="term" value="F:ATP binding"/>
    <property type="evidence" value="ECO:0007669"/>
    <property type="project" value="UniProtKB-KW"/>
</dbReference>
<dbReference type="AlphaFoldDB" id="A0A835IJL4"/>
<keyword evidence="1" id="KW-0150">Chloroplast</keyword>
<keyword evidence="4" id="KW-0067">ATP-binding</keyword>
<evidence type="ECO:0000256" key="2">
    <source>
        <dbReference type="ARBA" id="ARBA00022737"/>
    </source>
</evidence>
<dbReference type="PANTHER" id="PTHR11638:SF155">
    <property type="entry name" value="CHAPERONE PROTEIN CLPC1, CHLOROPLASTIC-LIKE"/>
    <property type="match status" value="1"/>
</dbReference>
<dbReference type="InterPro" id="IPR027417">
    <property type="entry name" value="P-loop_NTPase"/>
</dbReference>
<dbReference type="PRINTS" id="PR00300">
    <property type="entry name" value="CLPPROTEASEA"/>
</dbReference>
<evidence type="ECO:0000313" key="6">
    <source>
        <dbReference type="EMBL" id="KAF9619080.1"/>
    </source>
</evidence>
<dbReference type="EMBL" id="JADFTS010000002">
    <property type="protein sequence ID" value="KAF9619080.1"/>
    <property type="molecule type" value="Genomic_DNA"/>
</dbReference>
<dbReference type="GO" id="GO:0034605">
    <property type="term" value="P:cellular response to heat"/>
    <property type="evidence" value="ECO:0007669"/>
    <property type="project" value="TreeGrafter"/>
</dbReference>
<proteinExistence type="predicted"/>
<sequence>MVIQLAQITSLIDKGKEKTKTKSEASDSGPVVTEVDIQHIVSSGTGIPVDKVSSDESNKLLKMEDTLHQRIIGQDEAVKAISRAICRARVVYDINVEEWFVTEVDIPHIVSSWTGIPVDKVSSDESDKLLKMEDTLHQRIIGQDEAVKAISRAIRRACVGLKNPNRPITSFIFSGPIGVGKSELAKTLATYYFGSEEAMIRLDMSEFMERHLALLMISSPPVMSATPRVVDFLKPFAARPYLVVLFDEIEGSPRCL</sequence>
<dbReference type="InterPro" id="IPR050130">
    <property type="entry name" value="ClpA_ClpB"/>
</dbReference>
<feature type="domain" description="ATPase AAA-type core" evidence="5">
    <location>
        <begin position="166"/>
        <end position="250"/>
    </location>
</feature>
<dbReference type="Gene3D" id="3.40.50.300">
    <property type="entry name" value="P-loop containing nucleotide triphosphate hydrolases"/>
    <property type="match status" value="2"/>
</dbReference>
<accession>A0A835IJL4</accession>